<organism evidence="2 3">
    <name type="scientific">Alkalisalibacterium limincola</name>
    <dbReference type="NCBI Taxonomy" id="2699169"/>
    <lineage>
        <taxon>Bacteria</taxon>
        <taxon>Pseudomonadati</taxon>
        <taxon>Pseudomonadota</taxon>
        <taxon>Gammaproteobacteria</taxon>
        <taxon>Lysobacterales</taxon>
        <taxon>Lysobacteraceae</taxon>
        <taxon>Alkalisalibacterium</taxon>
    </lineage>
</organism>
<dbReference type="Proteomes" id="UP000321248">
    <property type="component" value="Unassembled WGS sequence"/>
</dbReference>
<sequence length="228" mass="24350">MPDLDAATPAPLDAAARDALARAFLPSRWDYHYARSKLSSDPLYDGVAGALAGSRGPLLDLGCGLGLLAHHLSAVGLDLAYSGVDNDAGKIARATTAAGNAGLRQAHFDCIDLSRGLPAHSGSVTILDVLQFLPPEAQQPLLREAARRVAPGGRLVIRTGLAGTCWRARVTRGVDVLSRAIGWMNAGPRRYPERAQLESLLAREGLSTRFQPLWGRTPFNNWLVVASR</sequence>
<keyword evidence="2" id="KW-0808">Transferase</keyword>
<dbReference type="CDD" id="cd02440">
    <property type="entry name" value="AdoMet_MTases"/>
    <property type="match status" value="1"/>
</dbReference>
<dbReference type="AlphaFoldDB" id="A0A5C8KMP7"/>
<keyword evidence="2" id="KW-0489">Methyltransferase</keyword>
<dbReference type="EMBL" id="VRTS01000009">
    <property type="protein sequence ID" value="TXK60489.1"/>
    <property type="molecule type" value="Genomic_DNA"/>
</dbReference>
<dbReference type="OrthoDB" id="5565939at2"/>
<dbReference type="InterPro" id="IPR041698">
    <property type="entry name" value="Methyltransf_25"/>
</dbReference>
<dbReference type="Pfam" id="PF13649">
    <property type="entry name" value="Methyltransf_25"/>
    <property type="match status" value="1"/>
</dbReference>
<proteinExistence type="predicted"/>
<protein>
    <submittedName>
        <fullName evidence="2">Class I SAM-dependent methyltransferase</fullName>
    </submittedName>
</protein>
<dbReference type="Gene3D" id="3.40.50.150">
    <property type="entry name" value="Vaccinia Virus protein VP39"/>
    <property type="match status" value="1"/>
</dbReference>
<gene>
    <name evidence="2" type="ORF">FU658_11885</name>
</gene>
<evidence type="ECO:0000313" key="2">
    <source>
        <dbReference type="EMBL" id="TXK60489.1"/>
    </source>
</evidence>
<comment type="caution">
    <text evidence="2">The sequence shown here is derived from an EMBL/GenBank/DDBJ whole genome shotgun (WGS) entry which is preliminary data.</text>
</comment>
<evidence type="ECO:0000259" key="1">
    <source>
        <dbReference type="Pfam" id="PF13649"/>
    </source>
</evidence>
<dbReference type="RefSeq" id="WP_147892282.1">
    <property type="nucleotide sequence ID" value="NZ_VRTS01000009.1"/>
</dbReference>
<feature type="domain" description="Methyltransferase" evidence="1">
    <location>
        <begin position="59"/>
        <end position="153"/>
    </location>
</feature>
<reference evidence="2 3" key="1">
    <citation type="submission" date="2019-08" db="EMBL/GenBank/DDBJ databases">
        <authorList>
            <person name="Karlyshev A.V."/>
        </authorList>
    </citation>
    <scope>NUCLEOTIDE SEQUENCE [LARGE SCALE GENOMIC DNA]</scope>
    <source>
        <strain evidence="2 3">Alg18-2.2</strain>
    </source>
</reference>
<dbReference type="SUPFAM" id="SSF53335">
    <property type="entry name" value="S-adenosyl-L-methionine-dependent methyltransferases"/>
    <property type="match status" value="1"/>
</dbReference>
<dbReference type="GO" id="GO:0008168">
    <property type="term" value="F:methyltransferase activity"/>
    <property type="evidence" value="ECO:0007669"/>
    <property type="project" value="UniProtKB-KW"/>
</dbReference>
<accession>A0A5C8KMP7</accession>
<keyword evidence="3" id="KW-1185">Reference proteome</keyword>
<dbReference type="InterPro" id="IPR029063">
    <property type="entry name" value="SAM-dependent_MTases_sf"/>
</dbReference>
<evidence type="ECO:0000313" key="3">
    <source>
        <dbReference type="Proteomes" id="UP000321248"/>
    </source>
</evidence>
<dbReference type="GO" id="GO:0032259">
    <property type="term" value="P:methylation"/>
    <property type="evidence" value="ECO:0007669"/>
    <property type="project" value="UniProtKB-KW"/>
</dbReference>
<name>A0A5C8KMP7_9GAMM</name>